<dbReference type="EC" id="1.1.1.49" evidence="6"/>
<dbReference type="Pfam" id="PF00479">
    <property type="entry name" value="G6PD_N"/>
    <property type="match status" value="1"/>
</dbReference>
<gene>
    <name evidence="9" type="primary">zwf_2</name>
    <name evidence="6" type="synonym">zwf</name>
    <name evidence="9" type="ORF">MFU01_50920</name>
    <name evidence="10" type="ORF">SAMN05443572_10740</name>
</gene>
<evidence type="ECO:0000259" key="8">
    <source>
        <dbReference type="Pfam" id="PF02781"/>
    </source>
</evidence>
<dbReference type="GO" id="GO:0004345">
    <property type="term" value="F:glucose-6-phosphate dehydrogenase activity"/>
    <property type="evidence" value="ECO:0007669"/>
    <property type="project" value="UniProtKB-UniRule"/>
</dbReference>
<dbReference type="Proteomes" id="UP000321514">
    <property type="component" value="Unassembled WGS sequence"/>
</dbReference>
<reference evidence="9 12" key="2">
    <citation type="submission" date="2019-07" db="EMBL/GenBank/DDBJ databases">
        <title>Whole genome shotgun sequence of Myxococcus fulvus NBRC 100333.</title>
        <authorList>
            <person name="Hosoyama A."/>
            <person name="Uohara A."/>
            <person name="Ohji S."/>
            <person name="Ichikawa N."/>
        </authorList>
    </citation>
    <scope>NUCLEOTIDE SEQUENCE [LARGE SCALE GENOMIC DNA]</scope>
    <source>
        <strain evidence="9 12">NBRC 100333</strain>
    </source>
</reference>
<feature type="domain" description="Glucose-6-phosphate dehydrogenase NAD-binding" evidence="7">
    <location>
        <begin position="6"/>
        <end position="173"/>
    </location>
</feature>
<keyword evidence="2 6" id="KW-0313">Glucose metabolism</keyword>
<dbReference type="PRINTS" id="PR00079">
    <property type="entry name" value="G6PDHDRGNASE"/>
</dbReference>
<dbReference type="GO" id="GO:0050661">
    <property type="term" value="F:NADP binding"/>
    <property type="evidence" value="ECO:0007669"/>
    <property type="project" value="UniProtKB-UniRule"/>
</dbReference>
<evidence type="ECO:0000256" key="1">
    <source>
        <dbReference type="ARBA" id="ARBA00004937"/>
    </source>
</evidence>
<evidence type="ECO:0000256" key="5">
    <source>
        <dbReference type="ARBA" id="ARBA00023277"/>
    </source>
</evidence>
<evidence type="ECO:0000256" key="4">
    <source>
        <dbReference type="ARBA" id="ARBA00023002"/>
    </source>
</evidence>
<dbReference type="InterPro" id="IPR001282">
    <property type="entry name" value="G6P_DH"/>
</dbReference>
<comment type="similarity">
    <text evidence="6">Belongs to the glucose-6-phosphate dehydrogenase family.</text>
</comment>
<dbReference type="EMBL" id="FOIB01000007">
    <property type="protein sequence ID" value="SEU25058.1"/>
    <property type="molecule type" value="Genomic_DNA"/>
</dbReference>
<organism evidence="9 12">
    <name type="scientific">Myxococcus fulvus</name>
    <dbReference type="NCBI Taxonomy" id="33"/>
    <lineage>
        <taxon>Bacteria</taxon>
        <taxon>Pseudomonadati</taxon>
        <taxon>Myxococcota</taxon>
        <taxon>Myxococcia</taxon>
        <taxon>Myxococcales</taxon>
        <taxon>Cystobacterineae</taxon>
        <taxon>Myxococcaceae</taxon>
        <taxon>Myxococcus</taxon>
    </lineage>
</organism>
<feature type="binding site" evidence="6">
    <location>
        <position position="327"/>
    </location>
    <ligand>
        <name>substrate</name>
    </ligand>
</feature>
<keyword evidence="3 6" id="KW-0521">NADP</keyword>
<keyword evidence="11" id="KW-1185">Reference proteome</keyword>
<dbReference type="GO" id="GO:0006006">
    <property type="term" value="P:glucose metabolic process"/>
    <property type="evidence" value="ECO:0007669"/>
    <property type="project" value="UniProtKB-KW"/>
</dbReference>
<protein>
    <recommendedName>
        <fullName evidence="6">Glucose-6-phosphate 1-dehydrogenase</fullName>
        <shortName evidence="6">G6PD</shortName>
        <ecNumber evidence="6">1.1.1.49</ecNumber>
    </recommendedName>
</protein>
<comment type="caution">
    <text evidence="6">Lacks conserved residue(s) required for the propagation of feature annotation.</text>
</comment>
<evidence type="ECO:0000256" key="3">
    <source>
        <dbReference type="ARBA" id="ARBA00022857"/>
    </source>
</evidence>
<proteinExistence type="inferred from homology"/>
<comment type="catalytic activity">
    <reaction evidence="6">
        <text>D-glucose 6-phosphate + NADP(+) = 6-phospho-D-glucono-1,5-lactone + NADPH + H(+)</text>
        <dbReference type="Rhea" id="RHEA:15841"/>
        <dbReference type="ChEBI" id="CHEBI:15378"/>
        <dbReference type="ChEBI" id="CHEBI:57783"/>
        <dbReference type="ChEBI" id="CHEBI:57955"/>
        <dbReference type="ChEBI" id="CHEBI:58349"/>
        <dbReference type="ChEBI" id="CHEBI:61548"/>
        <dbReference type="EC" id="1.1.1.49"/>
    </reaction>
</comment>
<comment type="caution">
    <text evidence="9">The sequence shown here is derived from an EMBL/GenBank/DDBJ whole genome shotgun (WGS) entry which is preliminary data.</text>
</comment>
<accession>A0A511T7B8</accession>
<feature type="binding site" evidence="6">
    <location>
        <position position="165"/>
    </location>
    <ligand>
        <name>substrate</name>
    </ligand>
</feature>
<comment type="pathway">
    <text evidence="1 6">Carbohydrate degradation; pentose phosphate pathway; D-ribulose 5-phosphate from D-glucose 6-phosphate (oxidative stage): step 1/3.</text>
</comment>
<dbReference type="Gene3D" id="3.40.50.720">
    <property type="entry name" value="NAD(P)-binding Rossmann-like Domain"/>
    <property type="match status" value="1"/>
</dbReference>
<sequence>MIDPLVIIGASGDLTARLLLPAVAELVEQKKAPDGLTITGVDRMDWTEEQFRERMREALDSHATRASPQTRAEVLRRLRYRRADATRAEDLRRALSGFQQSVLAYLALPAHLFEPVLESLSQAGLPEGSVVAVEKPFGVDLTSACRLNELLRLRFPSTLVFRIDHFLSDELVQRIIALRFGNRVLESIWSQQHIQRVVITWDETLTVEGRAAYYDRAGALRDMIQNHLLEVLALVAMEQPSRFDERSIRDARAAVLRAIPTMSMDQVRQRSVRGRYAQGLIAGTQVPAYARERGVEASRETETFAELMLEVASWRWAGVPFVLRTGKALSRAHAEVAVYFRFEPDHALRNRTGGQNVLRIGLSEPYVRLAVNINGPERTLVTTDLELRSRAAGRLAYSNLLLDMLRAEPMLTLRDDEVEEAWRIVGPVLEGWRKGLVPLCEYPAGSAGPSAPEQW</sequence>
<evidence type="ECO:0000313" key="12">
    <source>
        <dbReference type="Proteomes" id="UP000321514"/>
    </source>
</evidence>
<feature type="active site" description="Proton acceptor" evidence="6">
    <location>
        <position position="227"/>
    </location>
</feature>
<dbReference type="GO" id="GO:0009051">
    <property type="term" value="P:pentose-phosphate shunt, oxidative branch"/>
    <property type="evidence" value="ECO:0007669"/>
    <property type="project" value="TreeGrafter"/>
</dbReference>
<dbReference type="OrthoDB" id="9802739at2"/>
<feature type="binding site" evidence="6">
    <location>
        <position position="203"/>
    </location>
    <ligand>
        <name>substrate</name>
    </ligand>
</feature>
<dbReference type="UniPathway" id="UPA00115">
    <property type="reaction ID" value="UER00408"/>
</dbReference>
<comment type="function">
    <text evidence="6">Catalyzes the oxidation of glucose 6-phosphate to 6-phosphogluconolactone.</text>
</comment>
<feature type="binding site" evidence="6">
    <location>
        <position position="222"/>
    </location>
    <ligand>
        <name>substrate</name>
    </ligand>
</feature>
<keyword evidence="4 6" id="KW-0560">Oxidoreductase</keyword>
<evidence type="ECO:0000259" key="7">
    <source>
        <dbReference type="Pfam" id="PF00479"/>
    </source>
</evidence>
<feature type="domain" description="Glucose-6-phosphate dehydrogenase C-terminal" evidence="8">
    <location>
        <begin position="177"/>
        <end position="453"/>
    </location>
</feature>
<dbReference type="InterPro" id="IPR036291">
    <property type="entry name" value="NAD(P)-bd_dom_sf"/>
</dbReference>
<dbReference type="GO" id="GO:0005829">
    <property type="term" value="C:cytosol"/>
    <property type="evidence" value="ECO:0007669"/>
    <property type="project" value="TreeGrafter"/>
</dbReference>
<dbReference type="RefSeq" id="WP_074956758.1">
    <property type="nucleotide sequence ID" value="NZ_BJXR01000036.1"/>
</dbReference>
<dbReference type="SUPFAM" id="SSF55347">
    <property type="entry name" value="Glyceraldehyde-3-phosphate dehydrogenase-like, C-terminal domain"/>
    <property type="match status" value="1"/>
</dbReference>
<dbReference type="PIRSF" id="PIRSF000110">
    <property type="entry name" value="G6PD"/>
    <property type="match status" value="1"/>
</dbReference>
<evidence type="ECO:0000256" key="2">
    <source>
        <dbReference type="ARBA" id="ARBA00022526"/>
    </source>
</evidence>
<dbReference type="Pfam" id="PF02781">
    <property type="entry name" value="G6PD_C"/>
    <property type="match status" value="1"/>
</dbReference>
<dbReference type="NCBIfam" id="NF009492">
    <property type="entry name" value="PRK12853.1-3"/>
    <property type="match status" value="1"/>
</dbReference>
<dbReference type="PANTHER" id="PTHR23429">
    <property type="entry name" value="GLUCOSE-6-PHOSPHATE 1-DEHYDROGENASE G6PD"/>
    <property type="match status" value="1"/>
</dbReference>
<dbReference type="Proteomes" id="UP000183760">
    <property type="component" value="Unassembled WGS sequence"/>
</dbReference>
<feature type="binding site" evidence="6">
    <location>
        <position position="135"/>
    </location>
    <ligand>
        <name>NADP(+)</name>
        <dbReference type="ChEBI" id="CHEBI:58349"/>
    </ligand>
</feature>
<reference evidence="10 11" key="1">
    <citation type="submission" date="2016-10" db="EMBL/GenBank/DDBJ databases">
        <authorList>
            <person name="Varghese N."/>
            <person name="Submissions S."/>
        </authorList>
    </citation>
    <scope>NUCLEOTIDE SEQUENCE [LARGE SCALE GENOMIC DNA]</scope>
    <source>
        <strain evidence="10 11">DSM 16525</strain>
    </source>
</reference>
<evidence type="ECO:0000313" key="10">
    <source>
        <dbReference type="EMBL" id="SEU25058.1"/>
    </source>
</evidence>
<keyword evidence="5 6" id="KW-0119">Carbohydrate metabolism</keyword>
<feature type="binding site" evidence="6">
    <location>
        <position position="43"/>
    </location>
    <ligand>
        <name>NADP(+)</name>
        <dbReference type="ChEBI" id="CHEBI:58349"/>
    </ligand>
</feature>
<evidence type="ECO:0000256" key="6">
    <source>
        <dbReference type="HAMAP-Rule" id="MF_00966"/>
    </source>
</evidence>
<dbReference type="InterPro" id="IPR022674">
    <property type="entry name" value="G6P_DH_NAD-bd"/>
</dbReference>
<dbReference type="PANTHER" id="PTHR23429:SF0">
    <property type="entry name" value="GLUCOSE-6-PHOSPHATE 1-DEHYDROGENASE"/>
    <property type="match status" value="1"/>
</dbReference>
<dbReference type="InterPro" id="IPR022675">
    <property type="entry name" value="G6P_DH_C"/>
</dbReference>
<evidence type="ECO:0000313" key="9">
    <source>
        <dbReference type="EMBL" id="GEN10055.1"/>
    </source>
</evidence>
<dbReference type="HAMAP" id="MF_00966">
    <property type="entry name" value="G6PD"/>
    <property type="match status" value="1"/>
</dbReference>
<dbReference type="AlphaFoldDB" id="A0A511T7B8"/>
<dbReference type="SUPFAM" id="SSF51735">
    <property type="entry name" value="NAD(P)-binding Rossmann-fold domains"/>
    <property type="match status" value="1"/>
</dbReference>
<dbReference type="EMBL" id="BJXR01000036">
    <property type="protein sequence ID" value="GEN10055.1"/>
    <property type="molecule type" value="Genomic_DNA"/>
</dbReference>
<name>A0A511T7B8_MYXFU</name>
<evidence type="ECO:0000313" key="11">
    <source>
        <dbReference type="Proteomes" id="UP000183760"/>
    </source>
</evidence>
<dbReference type="Gene3D" id="3.30.360.10">
    <property type="entry name" value="Dihydrodipicolinate Reductase, domain 2"/>
    <property type="match status" value="1"/>
</dbReference>